<feature type="signal peptide" evidence="1">
    <location>
        <begin position="1"/>
        <end position="46"/>
    </location>
</feature>
<proteinExistence type="predicted"/>
<dbReference type="RefSeq" id="WP_222965959.1">
    <property type="nucleotide sequence ID" value="NZ_JAINZZ010000035.1"/>
</dbReference>
<keyword evidence="3" id="KW-1185">Reference proteome</keyword>
<evidence type="ECO:0000313" key="2">
    <source>
        <dbReference type="EMBL" id="MBY8880686.1"/>
    </source>
</evidence>
<evidence type="ECO:0000256" key="1">
    <source>
        <dbReference type="SAM" id="SignalP"/>
    </source>
</evidence>
<accession>A0ABS7QC14</accession>
<dbReference type="EMBL" id="JAINZZ010000035">
    <property type="protein sequence ID" value="MBY8880686.1"/>
    <property type="molecule type" value="Genomic_DNA"/>
</dbReference>
<sequence>MSDHRRRLRLPSGLSRRAARRLAAFTAPLLVVVSLTATLNAVPAQADSPTVLTEAAAQTAVPTAPAGPQARGEGQTVTTLTGGRILVRADGTQVAQGGGPALSYSGSNGDRYIVPAEAAPYAGRSLDWTLFDVSALVRDHITDGARIPVALSFSRAGAIPPPGITLTSSGAGISAVGYMTPSSAGEFAAYLRGRIAADVAAGKPAGTTPLPGMNRLALAAAAPGQGVTPQYAYQIAQFDTQGLTGPANALIRLWDMDSFTAVSTTLASVGGTARIAVPTGHYFAVAEFVEFDDQGNPTELRFVSVGFTVPDSSGTVTTVSLDEKSATTPSTAVTPRPARQINQIVTWGLQSTTGQWDLISAMVSGTKGTDIQGDPGTDVYVAPTASGPPAGTLRYVVQWDGIAPSSGSGFPYPGESAYPYRYDLAFGWENQIPKSPYQVKNRDLATVHQHLYADPAQTPADFEFSKAPIDPVLPAEFAGLQLSDGLPREAPGDFTDYVGTADGGDWIFNSSVGPGYGLNQTAADPRTYAGGHEYSTDWGRGPLTPQWGQHTPRPDALYLNCEACVTENAGEAYVVALYPADGQDTQQAASGSRYMDDSGACYINGQLVASSPACIDDHPLTADSDTPAPPNTYRLVYDTKLRPDVPQYSQSTATHTDLTFTYAYKPQPPADMALPSGHQCTEFPVQGTCEILPVLTLNYLLDENELNTSSAPVQQLRLDVGHLTYDGIGSHAAITSTSVDVSFDGGATWQPAVVGGHDGHYTAHWPNPASARGTSPALRVTATDADGGSITQVVDNAYTIAANAR</sequence>
<dbReference type="Gene3D" id="2.60.40.650">
    <property type="match status" value="1"/>
</dbReference>
<evidence type="ECO:0000313" key="3">
    <source>
        <dbReference type="Proteomes" id="UP000778578"/>
    </source>
</evidence>
<reference evidence="2 3" key="1">
    <citation type="submission" date="2021-08" db="EMBL/GenBank/DDBJ databases">
        <title>WGS of actinomycetes from Thailand.</title>
        <authorList>
            <person name="Thawai C."/>
        </authorList>
    </citation>
    <scope>NUCLEOTIDE SEQUENCE [LARGE SCALE GENOMIC DNA]</scope>
    <source>
        <strain evidence="2 3">PLK6-54</strain>
    </source>
</reference>
<keyword evidence="1" id="KW-0732">Signal</keyword>
<organism evidence="2 3">
    <name type="scientific">Actinacidiphila acidipaludis</name>
    <dbReference type="NCBI Taxonomy" id="2873382"/>
    <lineage>
        <taxon>Bacteria</taxon>
        <taxon>Bacillati</taxon>
        <taxon>Actinomycetota</taxon>
        <taxon>Actinomycetes</taxon>
        <taxon>Kitasatosporales</taxon>
        <taxon>Streptomycetaceae</taxon>
        <taxon>Actinacidiphila</taxon>
    </lineage>
</organism>
<dbReference type="Proteomes" id="UP000778578">
    <property type="component" value="Unassembled WGS sequence"/>
</dbReference>
<protein>
    <submittedName>
        <fullName evidence="2">Uncharacterized protein</fullName>
    </submittedName>
</protein>
<gene>
    <name evidence="2" type="ORF">K7862_24050</name>
</gene>
<feature type="chain" id="PRO_5045758058" evidence="1">
    <location>
        <begin position="47"/>
        <end position="805"/>
    </location>
</feature>
<name>A0ABS7QC14_9ACTN</name>
<comment type="caution">
    <text evidence="2">The sequence shown here is derived from an EMBL/GenBank/DDBJ whole genome shotgun (WGS) entry which is preliminary data.</text>
</comment>